<dbReference type="EMBL" id="FNBG01000039">
    <property type="protein sequence ID" value="SDG37924.1"/>
    <property type="molecule type" value="Genomic_DNA"/>
</dbReference>
<protein>
    <recommendedName>
        <fullName evidence="3">SnoaL-like domain-containing protein</fullName>
    </recommendedName>
</protein>
<dbReference type="AlphaFoldDB" id="A0A1G7TSH1"/>
<dbReference type="OrthoDB" id="8526151at2"/>
<accession>A0A1G7TSH1</accession>
<evidence type="ECO:0000313" key="2">
    <source>
        <dbReference type="Proteomes" id="UP000198972"/>
    </source>
</evidence>
<dbReference type="SUPFAM" id="SSF54427">
    <property type="entry name" value="NTF2-like"/>
    <property type="match status" value="1"/>
</dbReference>
<dbReference type="Gene3D" id="3.10.450.50">
    <property type="match status" value="1"/>
</dbReference>
<dbReference type="Proteomes" id="UP000198972">
    <property type="component" value="Unassembled WGS sequence"/>
</dbReference>
<proteinExistence type="predicted"/>
<name>A0A1G7TSH1_9BACL</name>
<keyword evidence="2" id="KW-1185">Reference proteome</keyword>
<reference evidence="1 2" key="1">
    <citation type="submission" date="2016-10" db="EMBL/GenBank/DDBJ databases">
        <authorList>
            <person name="de Groot N.N."/>
        </authorList>
    </citation>
    <scope>NUCLEOTIDE SEQUENCE [LARGE SCALE GENOMIC DNA]</scope>
    <source>
        <strain evidence="1 2">DSM 28129</strain>
    </source>
</reference>
<organism evidence="1 2">
    <name type="scientific">Fontibacillus panacisegetis</name>
    <dbReference type="NCBI Taxonomy" id="670482"/>
    <lineage>
        <taxon>Bacteria</taxon>
        <taxon>Bacillati</taxon>
        <taxon>Bacillota</taxon>
        <taxon>Bacilli</taxon>
        <taxon>Bacillales</taxon>
        <taxon>Paenibacillaceae</taxon>
        <taxon>Fontibacillus</taxon>
    </lineage>
</organism>
<dbReference type="InterPro" id="IPR032710">
    <property type="entry name" value="NTF2-like_dom_sf"/>
</dbReference>
<dbReference type="RefSeq" id="WP_091235762.1">
    <property type="nucleotide sequence ID" value="NZ_FNBG01000039.1"/>
</dbReference>
<dbReference type="PROSITE" id="PS51257">
    <property type="entry name" value="PROKAR_LIPOPROTEIN"/>
    <property type="match status" value="1"/>
</dbReference>
<evidence type="ECO:0000313" key="1">
    <source>
        <dbReference type="EMBL" id="SDG37924.1"/>
    </source>
</evidence>
<sequence>MYVRKWFTLYFPVIVISIFVLQGCSSSSTASTKPASLSAEEVIQQYINGWAENDPASVAALFSDYGLYKDPTYPQGIHGEELEEYITYVWKRYQGQTFKTDNLKKIDDAHYTFDWWIENDNGSRSITGYDTVEIIDSKIVLLQGAF</sequence>
<evidence type="ECO:0008006" key="3">
    <source>
        <dbReference type="Google" id="ProtNLM"/>
    </source>
</evidence>
<gene>
    <name evidence="1" type="ORF">SAMN04488542_1392</name>
</gene>